<evidence type="ECO:0000313" key="2">
    <source>
        <dbReference type="Proteomes" id="UP001500063"/>
    </source>
</evidence>
<proteinExistence type="predicted"/>
<name>A0ABP3G1W4_9ACTN</name>
<organism evidence="1 2">
    <name type="scientific">Streptomyces blastmyceticus</name>
    <dbReference type="NCBI Taxonomy" id="68180"/>
    <lineage>
        <taxon>Bacteria</taxon>
        <taxon>Bacillati</taxon>
        <taxon>Actinomycetota</taxon>
        <taxon>Actinomycetes</taxon>
        <taxon>Kitasatosporales</taxon>
        <taxon>Streptomycetaceae</taxon>
        <taxon>Streptomyces</taxon>
    </lineage>
</organism>
<comment type="caution">
    <text evidence="1">The sequence shown here is derived from an EMBL/GenBank/DDBJ whole genome shotgun (WGS) entry which is preliminary data.</text>
</comment>
<protein>
    <submittedName>
        <fullName evidence="1">Uncharacterized protein</fullName>
    </submittedName>
</protein>
<dbReference type="Proteomes" id="UP001500063">
    <property type="component" value="Unassembled WGS sequence"/>
</dbReference>
<dbReference type="EMBL" id="BAAABW010000002">
    <property type="protein sequence ID" value="GAA0332353.1"/>
    <property type="molecule type" value="Genomic_DNA"/>
</dbReference>
<reference evidence="2" key="1">
    <citation type="journal article" date="2019" name="Int. J. Syst. Evol. Microbiol.">
        <title>The Global Catalogue of Microorganisms (GCM) 10K type strain sequencing project: providing services to taxonomists for standard genome sequencing and annotation.</title>
        <authorList>
            <consortium name="The Broad Institute Genomics Platform"/>
            <consortium name="The Broad Institute Genome Sequencing Center for Infectious Disease"/>
            <person name="Wu L."/>
            <person name="Ma J."/>
        </authorList>
    </citation>
    <scope>NUCLEOTIDE SEQUENCE [LARGE SCALE GENOMIC DNA]</scope>
    <source>
        <strain evidence="2">JCM 4565</strain>
    </source>
</reference>
<keyword evidence="2" id="KW-1185">Reference proteome</keyword>
<evidence type="ECO:0000313" key="1">
    <source>
        <dbReference type="EMBL" id="GAA0332353.1"/>
    </source>
</evidence>
<dbReference type="RefSeq" id="WP_344115626.1">
    <property type="nucleotide sequence ID" value="NZ_BAAABW010000002.1"/>
</dbReference>
<accession>A0ABP3G1W4</accession>
<gene>
    <name evidence="1" type="ORF">GCM10010319_05380</name>
</gene>
<sequence>MTYTSDWPRGIPVAVNDCYGDPFIIEQVPGTLDKVQQLMDQTAPIALFTKAPLNPAVLPYLRDIAANPMVIPFYSLTGLGEGGYDFDHRRRMIDTMGAIFGDVVILTRPIIAGRNDHPDNLARLVRVAAEGSRIMVLGGIHDAKKRKRMDNDVEQMLFDMCRAADVRAFHKSSCLGAYLYGLECWNHDMGTPRNLDALPELGYTHTLDEEGSVVLGEASTGDLNFLRILTMSEIRAGSIISNYNLLTVPSGDRPYECTSSWMEWSENIDTCLGCSYCIILQIEYLKKTPRKVGTHPRDMISTIQNADGATDFSRFRKTKLPGPGDRLHSYGDVRVVKTCVRHAYDAAPWRGATRMTV</sequence>